<dbReference type="InterPro" id="IPR005532">
    <property type="entry name" value="SUMF_dom"/>
</dbReference>
<sequence length="308" mass="34994" precursor="true">MFMTYRNYLSPPVFPYPWASDWGEDRHGLWQAFTYRDVRHAFRWIPPGEFDMGSPEIEEGRYDYEDLHHVTIPNGFWLAETTVTQALWQTVMDDNPSNFKDKNRPVERVSWDDAQTFIAKLNQIHPDLTVRLPWEAEWEYACRAGTKTPFNFGGKDDLNLEKVNYSGVFDEPGWAETAKKETTDVKTYPCNGWGLYEMHGNVWEWCEDEWRSHLGTEDMLFSPSPSGRGVGVRETAAGGQEQGAGVLRVVRGGSWNYYGRSVRSAIRNGNVPDFRNLNIGFRLALGHPELPAGQPGGGAAGRGAPIRK</sequence>
<keyword evidence="3" id="KW-1185">Reference proteome</keyword>
<dbReference type="Proteomes" id="UP000005317">
    <property type="component" value="Unassembled WGS sequence"/>
</dbReference>
<gene>
    <name evidence="2" type="ORF">Thini_3440</name>
</gene>
<dbReference type="InterPro" id="IPR016187">
    <property type="entry name" value="CTDL_fold"/>
</dbReference>
<accession>A0A656HID7</accession>
<dbReference type="AlphaFoldDB" id="A0A656HID7"/>
<dbReference type="Pfam" id="PF03781">
    <property type="entry name" value="FGE-sulfatase"/>
    <property type="match status" value="1"/>
</dbReference>
<dbReference type="GO" id="GO:0120147">
    <property type="term" value="F:formylglycine-generating oxidase activity"/>
    <property type="evidence" value="ECO:0007669"/>
    <property type="project" value="TreeGrafter"/>
</dbReference>
<name>A0A656HID7_THINJ</name>
<protein>
    <submittedName>
        <fullName evidence="2">Sulphatase-modifying factor protein</fullName>
    </submittedName>
</protein>
<feature type="domain" description="Sulfatase-modifying factor enzyme-like" evidence="1">
    <location>
        <begin position="44"/>
        <end position="284"/>
    </location>
</feature>
<dbReference type="InterPro" id="IPR042095">
    <property type="entry name" value="SUMF_sf"/>
</dbReference>
<evidence type="ECO:0000313" key="3">
    <source>
        <dbReference type="Proteomes" id="UP000005317"/>
    </source>
</evidence>
<evidence type="ECO:0000313" key="2">
    <source>
        <dbReference type="EMBL" id="EIJ35952.1"/>
    </source>
</evidence>
<evidence type="ECO:0000259" key="1">
    <source>
        <dbReference type="Pfam" id="PF03781"/>
    </source>
</evidence>
<dbReference type="SUPFAM" id="SSF56436">
    <property type="entry name" value="C-type lectin-like"/>
    <property type="match status" value="1"/>
</dbReference>
<dbReference type="RefSeq" id="WP_002709846.1">
    <property type="nucleotide sequence ID" value="NZ_JH651384.1"/>
</dbReference>
<dbReference type="PANTHER" id="PTHR23150:SF19">
    <property type="entry name" value="FORMYLGLYCINE-GENERATING ENZYME"/>
    <property type="match status" value="1"/>
</dbReference>
<organism evidence="2 3">
    <name type="scientific">Thiothrix nivea (strain ATCC 35100 / DSM 5205 / JP2)</name>
    <dbReference type="NCBI Taxonomy" id="870187"/>
    <lineage>
        <taxon>Bacteria</taxon>
        <taxon>Pseudomonadati</taxon>
        <taxon>Pseudomonadota</taxon>
        <taxon>Gammaproteobacteria</taxon>
        <taxon>Thiotrichales</taxon>
        <taxon>Thiotrichaceae</taxon>
        <taxon>Thiothrix</taxon>
    </lineage>
</organism>
<dbReference type="Gene3D" id="3.90.1580.10">
    <property type="entry name" value="paralog of FGE (formylglycine-generating enzyme)"/>
    <property type="match status" value="1"/>
</dbReference>
<reference evidence="3" key="1">
    <citation type="journal article" date="2011" name="Stand. Genomic Sci.">
        <title>Genome sequence of the filamentous, gliding Thiothrix nivea neotype strain (JP2(T)).</title>
        <authorList>
            <person name="Lapidus A."/>
            <person name="Nolan M."/>
            <person name="Lucas S."/>
            <person name="Glavina Del Rio T."/>
            <person name="Tice H."/>
            <person name="Cheng J.F."/>
            <person name="Tapia R."/>
            <person name="Han C."/>
            <person name="Goodwin L."/>
            <person name="Pitluck S."/>
            <person name="Liolios K."/>
            <person name="Pagani I."/>
            <person name="Ivanova N."/>
            <person name="Huntemann M."/>
            <person name="Mavromatis K."/>
            <person name="Mikhailova N."/>
            <person name="Pati A."/>
            <person name="Chen A."/>
            <person name="Palaniappan K."/>
            <person name="Land M."/>
            <person name="Brambilla E.M."/>
            <person name="Rohde M."/>
            <person name="Abt B."/>
            <person name="Verbarg S."/>
            <person name="Goker M."/>
            <person name="Bristow J."/>
            <person name="Eisen J.A."/>
            <person name="Markowitz V."/>
            <person name="Hugenholtz P."/>
            <person name="Kyrpides N.C."/>
            <person name="Klenk H.P."/>
            <person name="Woyke T."/>
        </authorList>
    </citation>
    <scope>NUCLEOTIDE SEQUENCE [LARGE SCALE GENOMIC DNA]</scope>
    <source>
        <strain evidence="3">ATCC 35100 / DSM 5205 / JP2</strain>
    </source>
</reference>
<dbReference type="InterPro" id="IPR051043">
    <property type="entry name" value="Sulfatase_Mod_Factor_Kinase"/>
</dbReference>
<dbReference type="PANTHER" id="PTHR23150">
    <property type="entry name" value="SULFATASE MODIFYING FACTOR 1, 2"/>
    <property type="match status" value="1"/>
</dbReference>
<proteinExistence type="predicted"/>
<dbReference type="EMBL" id="JH651384">
    <property type="protein sequence ID" value="EIJ35952.1"/>
    <property type="molecule type" value="Genomic_DNA"/>
</dbReference>